<dbReference type="OrthoDB" id="2269034at2759"/>
<dbReference type="PANTHER" id="PTHR38926">
    <property type="entry name" value="F-BOX DOMAIN CONTAINING PROTEIN, EXPRESSED"/>
    <property type="match status" value="1"/>
</dbReference>
<reference evidence="2 3" key="1">
    <citation type="submission" date="2019-02" db="EMBL/GenBank/DDBJ databases">
        <title>Genome sequencing of the rare red list fungi Phellinidium pouzarii.</title>
        <authorList>
            <person name="Buettner E."/>
            <person name="Kellner H."/>
        </authorList>
    </citation>
    <scope>NUCLEOTIDE SEQUENCE [LARGE SCALE GENOMIC DNA]</scope>
    <source>
        <strain evidence="2 3">DSM 108285</strain>
    </source>
</reference>
<proteinExistence type="predicted"/>
<dbReference type="InterPro" id="IPR032675">
    <property type="entry name" value="LRR_dom_sf"/>
</dbReference>
<dbReference type="EMBL" id="SGPK01000094">
    <property type="protein sequence ID" value="THH08581.1"/>
    <property type="molecule type" value="Genomic_DNA"/>
</dbReference>
<sequence length="514" mass="58459">MRQLLSGSGQSVQSEEECSSDTGYSIHGSSDSDSRPQEGHCPSPIQALVPDILACIFMFAIPKGDFDLAVNWNRNAPHNVVAVCRYWRAVALSHTMLWAVIRLRGIHPHDCFDRRPFPWNQFYYLLQRSDEAPLDLSIDQFDLTDKDYVELTSFFSTHQHRCKHIHIDCDANVQSSHDFSTEKAIELTNIPLLESLHIHWNKNIPQVQIHLKYVPSLTALDLSGRFSLHLEGAVTLKLIHITLSTMCLVSPHECLMLLRICPALVSFSAEICLDLDTKGHDDVFSYICNPGLTTFKVLVNKLSVLQYILQPLHFPTLKDLTIMIPEDEGETDALGISALISRSSAPIESLHLHATVSEEIIQCLELLPGLEDLTVDTYIEEPNSTQSDFVTRLDLRREDALCPKLKSIALVDFMLFDCTDEVISMVTSRWDRDIEEGSRTLQRVSFTDCDLDDISDLDRCREEGLILEVEREYDSARDSDYNEDPGLESYEYKYTGYDSFEENDSDGAFYEDYN</sequence>
<dbReference type="AlphaFoldDB" id="A0A4S4LBQ3"/>
<feature type="compositionally biased region" description="Low complexity" evidence="1">
    <location>
        <begin position="1"/>
        <end position="13"/>
    </location>
</feature>
<dbReference type="Proteomes" id="UP000308199">
    <property type="component" value="Unassembled WGS sequence"/>
</dbReference>
<gene>
    <name evidence="2" type="ORF">EW145_g2611</name>
</gene>
<evidence type="ECO:0000313" key="3">
    <source>
        <dbReference type="Proteomes" id="UP000308199"/>
    </source>
</evidence>
<organism evidence="2 3">
    <name type="scientific">Phellinidium pouzarii</name>
    <dbReference type="NCBI Taxonomy" id="167371"/>
    <lineage>
        <taxon>Eukaryota</taxon>
        <taxon>Fungi</taxon>
        <taxon>Dikarya</taxon>
        <taxon>Basidiomycota</taxon>
        <taxon>Agaricomycotina</taxon>
        <taxon>Agaricomycetes</taxon>
        <taxon>Hymenochaetales</taxon>
        <taxon>Hymenochaetaceae</taxon>
        <taxon>Phellinidium</taxon>
    </lineage>
</organism>
<protein>
    <recommendedName>
        <fullName evidence="4">F-box domain-containing protein</fullName>
    </recommendedName>
</protein>
<evidence type="ECO:0000313" key="2">
    <source>
        <dbReference type="EMBL" id="THH08581.1"/>
    </source>
</evidence>
<evidence type="ECO:0008006" key="4">
    <source>
        <dbReference type="Google" id="ProtNLM"/>
    </source>
</evidence>
<feature type="region of interest" description="Disordered" evidence="1">
    <location>
        <begin position="1"/>
        <end position="41"/>
    </location>
</feature>
<name>A0A4S4LBQ3_9AGAM</name>
<dbReference type="Gene3D" id="3.80.10.10">
    <property type="entry name" value="Ribonuclease Inhibitor"/>
    <property type="match status" value="1"/>
</dbReference>
<dbReference type="PANTHER" id="PTHR38926:SF5">
    <property type="entry name" value="F-BOX AND LEUCINE-RICH REPEAT PROTEIN 6"/>
    <property type="match status" value="1"/>
</dbReference>
<accession>A0A4S4LBQ3</accession>
<dbReference type="SUPFAM" id="SSF52047">
    <property type="entry name" value="RNI-like"/>
    <property type="match status" value="1"/>
</dbReference>
<evidence type="ECO:0000256" key="1">
    <source>
        <dbReference type="SAM" id="MobiDB-lite"/>
    </source>
</evidence>
<comment type="caution">
    <text evidence="2">The sequence shown here is derived from an EMBL/GenBank/DDBJ whole genome shotgun (WGS) entry which is preliminary data.</text>
</comment>
<keyword evidence="3" id="KW-1185">Reference proteome</keyword>